<reference evidence="2 3" key="1">
    <citation type="submission" date="2016-10" db="EMBL/GenBank/DDBJ databases">
        <authorList>
            <person name="Varghese N."/>
        </authorList>
    </citation>
    <scope>NUCLEOTIDE SEQUENCE [LARGE SCALE GENOMIC DNA]</scope>
</reference>
<organism evidence="2 3">
    <name type="scientific">Zymoseptoria tritici ST99CH_1A5</name>
    <dbReference type="NCBI Taxonomy" id="1276529"/>
    <lineage>
        <taxon>Eukaryota</taxon>
        <taxon>Fungi</taxon>
        <taxon>Dikarya</taxon>
        <taxon>Ascomycota</taxon>
        <taxon>Pezizomycotina</taxon>
        <taxon>Dothideomycetes</taxon>
        <taxon>Dothideomycetidae</taxon>
        <taxon>Mycosphaerellales</taxon>
        <taxon>Mycosphaerellaceae</taxon>
        <taxon>Zymoseptoria</taxon>
    </lineage>
</organism>
<sequence>MENNTASRKRRRALPRTDVPEQPQPKTAKKEKAPLTSNASKQAAQLLRSLDRTDRHFWKATIEGQLSQQATDHSRRSQKRALSKHEISTLALNEVAAKRRRGMFLYLPSRDAWKPMADETLIPACRNPPLPGSQYPSIVFADCVWNGASTSDFYQNSHRARFLKANAMFSTLPKSTPLFAIQYVHHPDFQLFMTPQDSLVVFATSDAFFVTTTHSIAPKQGRIRGGVEPNKRLEIPRLLWREGDTDGNLEQLRSLEELYDHITSRTTLAAAGRLEPTFAVETLTTLIPRPSEPSWDTTAVSLGTPFVGDTEVRTELPRRRMAKKSVVKDNGDDGGLAEQ</sequence>
<feature type="region of interest" description="Disordered" evidence="1">
    <location>
        <begin position="319"/>
        <end position="339"/>
    </location>
</feature>
<feature type="region of interest" description="Disordered" evidence="1">
    <location>
        <begin position="1"/>
        <end position="43"/>
    </location>
</feature>
<name>A0A1Y6LX09_ZYMTR</name>
<gene>
    <name evidence="2" type="ORF">ZT1A5_G10359</name>
</gene>
<protein>
    <submittedName>
        <fullName evidence="2">Uncharacterized protein</fullName>
    </submittedName>
</protein>
<evidence type="ECO:0000313" key="2">
    <source>
        <dbReference type="EMBL" id="SMY28913.1"/>
    </source>
</evidence>
<accession>A0A1Y6LX09</accession>
<dbReference type="Proteomes" id="UP000215453">
    <property type="component" value="Chromosome 11"/>
</dbReference>
<dbReference type="EMBL" id="LT882686">
    <property type="protein sequence ID" value="SMY28913.1"/>
    <property type="molecule type" value="Genomic_DNA"/>
</dbReference>
<proteinExistence type="predicted"/>
<evidence type="ECO:0000256" key="1">
    <source>
        <dbReference type="SAM" id="MobiDB-lite"/>
    </source>
</evidence>
<dbReference type="AlphaFoldDB" id="A0A1Y6LX09"/>
<evidence type="ECO:0000313" key="3">
    <source>
        <dbReference type="Proteomes" id="UP000215453"/>
    </source>
</evidence>